<evidence type="ECO:0000256" key="1">
    <source>
        <dbReference type="ARBA" id="ARBA00006914"/>
    </source>
</evidence>
<reference evidence="5 6" key="1">
    <citation type="journal article" date="2015" name="Genome Announc.">
        <title>Draft Genome Sequences of Marine Isolates of Thalassomonas viridans and Thalassomonas actiniarum.</title>
        <authorList>
            <person name="Olonade I."/>
            <person name="van Zyl L.J."/>
            <person name="Trindade M."/>
        </authorList>
    </citation>
    <scope>NUCLEOTIDE SEQUENCE [LARGE SCALE GENOMIC DNA]</scope>
    <source>
        <strain evidence="5 6">XOM25</strain>
    </source>
</reference>
<evidence type="ECO:0000313" key="5">
    <source>
        <dbReference type="EMBL" id="WDE08314.1"/>
    </source>
</evidence>
<dbReference type="KEGG" id="tvd:SG34_019980"/>
<dbReference type="Pfam" id="PF22977">
    <property type="entry name" value="WHD"/>
    <property type="match status" value="1"/>
</dbReference>
<dbReference type="InterPro" id="IPR003593">
    <property type="entry name" value="AAA+_ATPase"/>
</dbReference>
<keyword evidence="6" id="KW-1185">Reference proteome</keyword>
<evidence type="ECO:0000256" key="2">
    <source>
        <dbReference type="ARBA" id="ARBA00022741"/>
    </source>
</evidence>
<dbReference type="GO" id="GO:0005524">
    <property type="term" value="F:ATP binding"/>
    <property type="evidence" value="ECO:0007669"/>
    <property type="project" value="UniProtKB-KW"/>
</dbReference>
<dbReference type="PANTHER" id="PTHR23073">
    <property type="entry name" value="26S PROTEASOME REGULATORY SUBUNIT"/>
    <property type="match status" value="1"/>
</dbReference>
<dbReference type="AlphaFoldDB" id="A0AAE9Z959"/>
<dbReference type="Gene3D" id="3.40.50.300">
    <property type="entry name" value="P-loop containing nucleotide triphosphate hydrolases"/>
    <property type="match status" value="1"/>
</dbReference>
<dbReference type="InterPro" id="IPR050221">
    <property type="entry name" value="26S_Proteasome_ATPase"/>
</dbReference>
<dbReference type="InterPro" id="IPR054472">
    <property type="entry name" value="WHD"/>
</dbReference>
<keyword evidence="3 5" id="KW-0067">ATP-binding</keyword>
<comment type="similarity">
    <text evidence="1">Belongs to the AAA ATPase family.</text>
</comment>
<dbReference type="SUPFAM" id="SSF52540">
    <property type="entry name" value="P-loop containing nucleoside triphosphate hydrolases"/>
    <property type="match status" value="1"/>
</dbReference>
<feature type="domain" description="AAA+ ATPase" evidence="4">
    <location>
        <begin position="246"/>
        <end position="378"/>
    </location>
</feature>
<organism evidence="5 6">
    <name type="scientific">Thalassomonas viridans</name>
    <dbReference type="NCBI Taxonomy" id="137584"/>
    <lineage>
        <taxon>Bacteria</taxon>
        <taxon>Pseudomonadati</taxon>
        <taxon>Pseudomonadota</taxon>
        <taxon>Gammaproteobacteria</taxon>
        <taxon>Alteromonadales</taxon>
        <taxon>Colwelliaceae</taxon>
        <taxon>Thalassomonas</taxon>
    </lineage>
</organism>
<reference evidence="5 6" key="2">
    <citation type="journal article" date="2022" name="Mar. Drugs">
        <title>Bioassay-Guided Fractionation Leads to the Detection of Cholic Acid Generated by the Rare Thalassomonas sp.</title>
        <authorList>
            <person name="Pheiffer F."/>
            <person name="Schneider Y.K."/>
            <person name="Hansen E.H."/>
            <person name="Andersen J.H."/>
            <person name="Isaksson J."/>
            <person name="Busche T."/>
            <person name="R C."/>
            <person name="Kalinowski J."/>
            <person name="Zyl L.V."/>
            <person name="Trindade M."/>
        </authorList>
    </citation>
    <scope>NUCLEOTIDE SEQUENCE [LARGE SCALE GENOMIC DNA]</scope>
    <source>
        <strain evidence="5 6">XOM25</strain>
    </source>
</reference>
<accession>A0AAE9Z959</accession>
<sequence>MNIASQVKAEGATDVASGGAAPVQTPVALDTEQNQPLALLTPEWERLQLLGYCLGQSRQGKEIPEEKLQQLTRLQQTVRALRQQNGYWHNLLGLELSELEIDILVFVVGPQFEPRLGWLYQSLGGDKGEPYPSRALIQEFLAMEAHGSESLIRLLSENAPLREQRLLRVEKNDPYSPIKPEPALVAKILGHDYEESCPPGTTRVRGDASWQDLVLPEQTLAMLHEFLAWIHHQDQVVGQWGGKRIGGPVALFAGPSGTGKTLASCVIARELNWPLYRVDLGQLVSKYIGETEKNLNKLFSAAQNRKMVLQFDEADSLFSKRGEVKDARDRYANMEVSHLLTKIENHYGPCILTTNLRKQIDPAFARRFQLVLEFPRPDKNARRQLWQVMLPPRAPLASEVDLDLVAKSCPLSGGHIRNAALHACYLAAAGKSEVNLGHIATAVWRELAKEGREVSPRELGALAKHLPEAVYDQS</sequence>
<dbReference type="Proteomes" id="UP000032352">
    <property type="component" value="Chromosome"/>
</dbReference>
<dbReference type="InterPro" id="IPR003959">
    <property type="entry name" value="ATPase_AAA_core"/>
</dbReference>
<proteinExistence type="inferred from homology"/>
<dbReference type="SMART" id="SM00382">
    <property type="entry name" value="AAA"/>
    <property type="match status" value="1"/>
</dbReference>
<name>A0AAE9Z959_9GAMM</name>
<keyword evidence="2" id="KW-0547">Nucleotide-binding</keyword>
<protein>
    <submittedName>
        <fullName evidence="5">ATP-binding protein</fullName>
    </submittedName>
</protein>
<gene>
    <name evidence="5" type="ORF">SG34_019980</name>
</gene>
<dbReference type="CDD" id="cd19481">
    <property type="entry name" value="RecA-like_protease"/>
    <property type="match status" value="1"/>
</dbReference>
<dbReference type="InterPro" id="IPR027417">
    <property type="entry name" value="P-loop_NTPase"/>
</dbReference>
<dbReference type="Pfam" id="PF00004">
    <property type="entry name" value="AAA"/>
    <property type="match status" value="1"/>
</dbReference>
<evidence type="ECO:0000256" key="3">
    <source>
        <dbReference type="ARBA" id="ARBA00022840"/>
    </source>
</evidence>
<evidence type="ECO:0000259" key="4">
    <source>
        <dbReference type="SMART" id="SM00382"/>
    </source>
</evidence>
<evidence type="ECO:0000313" key="6">
    <source>
        <dbReference type="Proteomes" id="UP000032352"/>
    </source>
</evidence>
<dbReference type="GO" id="GO:0016887">
    <property type="term" value="F:ATP hydrolysis activity"/>
    <property type="evidence" value="ECO:0007669"/>
    <property type="project" value="InterPro"/>
</dbReference>
<dbReference type="EMBL" id="CP059733">
    <property type="protein sequence ID" value="WDE08314.1"/>
    <property type="molecule type" value="Genomic_DNA"/>
</dbReference>